<dbReference type="AlphaFoldDB" id="A0AAV7FIE9"/>
<evidence type="ECO:0000313" key="2">
    <source>
        <dbReference type="Proteomes" id="UP000775213"/>
    </source>
</evidence>
<accession>A0AAV7FIE9</accession>
<keyword evidence="2" id="KW-1185">Reference proteome</keyword>
<sequence>MDNATAVGFRQSVARILMEMDIFRTYPDYVGLSLEKFGYIQKVVLEGFYSFCVHCKAVGHKNFEYIKLYPQLRKADVTSNQPHIVYVPIPVVEFGVLALNDLESDNAPILAGDSSKVPLNDHISALDNVRLGMGSLISPIIPPSEVECVNNNIDSPLVTPFGANSLKNLDCGGGKMDNIDHNSDSSSKHLISSFAGLSLSNDGCDVMGNFVASSSNPIMDSDLLIKGLDVSNSVPIIDLPVSPVPDVACINLDGELHKGLVDPVDHSDWIEEFSGNKCCDGGYL</sequence>
<evidence type="ECO:0000313" key="1">
    <source>
        <dbReference type="EMBL" id="KAH0433660.1"/>
    </source>
</evidence>
<gene>
    <name evidence="1" type="ORF">IEQ34_026986</name>
</gene>
<reference evidence="1 2" key="1">
    <citation type="journal article" date="2021" name="Hortic Res">
        <title>Chromosome-scale assembly of the Dendrobium chrysotoxum genome enhances the understanding of orchid evolution.</title>
        <authorList>
            <person name="Zhang Y."/>
            <person name="Zhang G.Q."/>
            <person name="Zhang D."/>
            <person name="Liu X.D."/>
            <person name="Xu X.Y."/>
            <person name="Sun W.H."/>
            <person name="Yu X."/>
            <person name="Zhu X."/>
            <person name="Wang Z.W."/>
            <person name="Zhao X."/>
            <person name="Zhong W.Y."/>
            <person name="Chen H."/>
            <person name="Yin W.L."/>
            <person name="Huang T."/>
            <person name="Niu S.C."/>
            <person name="Liu Z.J."/>
        </authorList>
    </citation>
    <scope>NUCLEOTIDE SEQUENCE [LARGE SCALE GENOMIC DNA]</scope>
    <source>
        <strain evidence="1">Lindl</strain>
    </source>
</reference>
<dbReference type="Proteomes" id="UP000775213">
    <property type="component" value="Unassembled WGS sequence"/>
</dbReference>
<dbReference type="EMBL" id="JAGFBR010000811">
    <property type="protein sequence ID" value="KAH0433660.1"/>
    <property type="molecule type" value="Genomic_DNA"/>
</dbReference>
<protein>
    <submittedName>
        <fullName evidence="1">Uncharacterized protein</fullName>
    </submittedName>
</protein>
<comment type="caution">
    <text evidence="1">The sequence shown here is derived from an EMBL/GenBank/DDBJ whole genome shotgun (WGS) entry which is preliminary data.</text>
</comment>
<organism evidence="1 2">
    <name type="scientific">Dendrobium chrysotoxum</name>
    <name type="common">Orchid</name>
    <dbReference type="NCBI Taxonomy" id="161865"/>
    <lineage>
        <taxon>Eukaryota</taxon>
        <taxon>Viridiplantae</taxon>
        <taxon>Streptophyta</taxon>
        <taxon>Embryophyta</taxon>
        <taxon>Tracheophyta</taxon>
        <taxon>Spermatophyta</taxon>
        <taxon>Magnoliopsida</taxon>
        <taxon>Liliopsida</taxon>
        <taxon>Asparagales</taxon>
        <taxon>Orchidaceae</taxon>
        <taxon>Epidendroideae</taxon>
        <taxon>Malaxideae</taxon>
        <taxon>Dendrobiinae</taxon>
        <taxon>Dendrobium</taxon>
    </lineage>
</organism>
<name>A0AAV7FIE9_DENCH</name>
<proteinExistence type="predicted"/>